<proteinExistence type="predicted"/>
<reference evidence="1" key="1">
    <citation type="journal article" date="2010" name="Science">
        <title>Plasticity of animal genome architecture unmasked by rapid evolution of a pelagic tunicate.</title>
        <authorList>
            <person name="Denoeud F."/>
            <person name="Henriet S."/>
            <person name="Mungpakdee S."/>
            <person name="Aury J.M."/>
            <person name="Da Silva C."/>
            <person name="Brinkmann H."/>
            <person name="Mikhaleva J."/>
            <person name="Olsen L.C."/>
            <person name="Jubin C."/>
            <person name="Canestro C."/>
            <person name="Bouquet J.M."/>
            <person name="Danks G."/>
            <person name="Poulain J."/>
            <person name="Campsteijn C."/>
            <person name="Adamski M."/>
            <person name="Cross I."/>
            <person name="Yadetie F."/>
            <person name="Muffato M."/>
            <person name="Louis A."/>
            <person name="Butcher S."/>
            <person name="Tsagkogeorga G."/>
            <person name="Konrad A."/>
            <person name="Singh S."/>
            <person name="Jensen M.F."/>
            <person name="Cong E.H."/>
            <person name="Eikeseth-Otteraa H."/>
            <person name="Noel B."/>
            <person name="Anthouard V."/>
            <person name="Porcel B.M."/>
            <person name="Kachouri-Lafond R."/>
            <person name="Nishino A."/>
            <person name="Ugolini M."/>
            <person name="Chourrout P."/>
            <person name="Nishida H."/>
            <person name="Aasland R."/>
            <person name="Huzurbazar S."/>
            <person name="Westhof E."/>
            <person name="Delsuc F."/>
            <person name="Lehrach H."/>
            <person name="Reinhardt R."/>
            <person name="Weissenbach J."/>
            <person name="Roy S.W."/>
            <person name="Artiguenave F."/>
            <person name="Postlethwait J.H."/>
            <person name="Manak J.R."/>
            <person name="Thompson E.M."/>
            <person name="Jaillon O."/>
            <person name="Du Pasquier L."/>
            <person name="Boudinot P."/>
            <person name="Liberles D.A."/>
            <person name="Volff J.N."/>
            <person name="Philippe H."/>
            <person name="Lenhard B."/>
            <person name="Roest Crollius H."/>
            <person name="Wincker P."/>
            <person name="Chourrout D."/>
        </authorList>
    </citation>
    <scope>NUCLEOTIDE SEQUENCE [LARGE SCALE GENOMIC DNA]</scope>
</reference>
<gene>
    <name evidence="1" type="ORF">GSOID_T00031393001</name>
</gene>
<organism evidence="1">
    <name type="scientific">Oikopleura dioica</name>
    <name type="common">Tunicate</name>
    <dbReference type="NCBI Taxonomy" id="34765"/>
    <lineage>
        <taxon>Eukaryota</taxon>
        <taxon>Metazoa</taxon>
        <taxon>Chordata</taxon>
        <taxon>Tunicata</taxon>
        <taxon>Appendicularia</taxon>
        <taxon>Copelata</taxon>
        <taxon>Oikopleuridae</taxon>
        <taxon>Oikopleura</taxon>
    </lineage>
</organism>
<dbReference type="AlphaFoldDB" id="E4YR07"/>
<name>E4YR07_OIKDI</name>
<dbReference type="Proteomes" id="UP000011014">
    <property type="component" value="Unassembled WGS sequence"/>
</dbReference>
<accession>E4YR07</accession>
<dbReference type="EMBL" id="FN655084">
    <property type="protein sequence ID" value="CBY37899.1"/>
    <property type="molecule type" value="Genomic_DNA"/>
</dbReference>
<protein>
    <submittedName>
        <fullName evidence="1">Uncharacterized protein</fullName>
    </submittedName>
</protein>
<sequence>MNRLFSMFFYLTIAYFIGRRKCSSLVLIFQHNRKPRIFQFA</sequence>
<evidence type="ECO:0000313" key="1">
    <source>
        <dbReference type="EMBL" id="CBY37899.1"/>
    </source>
</evidence>